<proteinExistence type="inferred from homology"/>
<reference evidence="10 11" key="1">
    <citation type="submission" date="2024-09" db="EMBL/GenBank/DDBJ databases">
        <title>Chromosome-scale assembly of Riccia fluitans.</title>
        <authorList>
            <person name="Paukszto L."/>
            <person name="Sawicki J."/>
            <person name="Karawczyk K."/>
            <person name="Piernik-Szablinska J."/>
            <person name="Szczecinska M."/>
            <person name="Mazdziarz M."/>
        </authorList>
    </citation>
    <scope>NUCLEOTIDE SEQUENCE [LARGE SCALE GENOMIC DNA]</scope>
    <source>
        <strain evidence="10">Rf_01</strain>
        <tissue evidence="10">Aerial parts of the thallus</tissue>
    </source>
</reference>
<protein>
    <recommendedName>
        <fullName evidence="3">tryptophan synthase</fullName>
        <ecNumber evidence="3">4.2.1.20</ecNumber>
    </recommendedName>
</protein>
<dbReference type="Proteomes" id="UP001605036">
    <property type="component" value="Unassembled WGS sequence"/>
</dbReference>
<comment type="subunit">
    <text evidence="2">Tetramer of two alpha and two beta chains.</text>
</comment>
<dbReference type="Gene3D" id="3.20.20.70">
    <property type="entry name" value="Aldolase class I"/>
    <property type="match status" value="1"/>
</dbReference>
<dbReference type="PANTHER" id="PTHR43406">
    <property type="entry name" value="TRYPTOPHAN SYNTHASE, ALPHA CHAIN"/>
    <property type="match status" value="1"/>
</dbReference>
<dbReference type="NCBIfam" id="TIGR00262">
    <property type="entry name" value="trpA"/>
    <property type="match status" value="1"/>
</dbReference>
<evidence type="ECO:0000256" key="4">
    <source>
        <dbReference type="ARBA" id="ARBA00022605"/>
    </source>
</evidence>
<dbReference type="EMBL" id="JBHFFA010000001">
    <property type="protein sequence ID" value="KAL2652180.1"/>
    <property type="molecule type" value="Genomic_DNA"/>
</dbReference>
<evidence type="ECO:0000256" key="3">
    <source>
        <dbReference type="ARBA" id="ARBA00012043"/>
    </source>
</evidence>
<keyword evidence="6" id="KW-0057">Aromatic amino acid biosynthesis</keyword>
<dbReference type="SUPFAM" id="SSF51366">
    <property type="entry name" value="Ribulose-phoshate binding barrel"/>
    <property type="match status" value="1"/>
</dbReference>
<comment type="catalytic activity">
    <reaction evidence="8">
        <text>(1S,2R)-1-C-(indol-3-yl)glycerol 3-phosphate + L-serine = D-glyceraldehyde 3-phosphate + L-tryptophan + H2O</text>
        <dbReference type="Rhea" id="RHEA:10532"/>
        <dbReference type="ChEBI" id="CHEBI:15377"/>
        <dbReference type="ChEBI" id="CHEBI:33384"/>
        <dbReference type="ChEBI" id="CHEBI:57912"/>
        <dbReference type="ChEBI" id="CHEBI:58866"/>
        <dbReference type="ChEBI" id="CHEBI:59776"/>
        <dbReference type="EC" id="4.2.1.20"/>
    </reaction>
</comment>
<dbReference type="InterPro" id="IPR013785">
    <property type="entry name" value="Aldolase_TIM"/>
</dbReference>
<accession>A0ABD1ZLI9</accession>
<evidence type="ECO:0000256" key="9">
    <source>
        <dbReference type="RuleBase" id="RU003662"/>
    </source>
</evidence>
<dbReference type="AlphaFoldDB" id="A0ABD1ZLI9"/>
<evidence type="ECO:0000256" key="2">
    <source>
        <dbReference type="ARBA" id="ARBA00011270"/>
    </source>
</evidence>
<dbReference type="InterPro" id="IPR002028">
    <property type="entry name" value="Trp_synthase_suA"/>
</dbReference>
<keyword evidence="7" id="KW-0456">Lyase</keyword>
<gene>
    <name evidence="10" type="ORF">R1flu_020308</name>
</gene>
<evidence type="ECO:0000256" key="7">
    <source>
        <dbReference type="ARBA" id="ARBA00023239"/>
    </source>
</evidence>
<dbReference type="PANTHER" id="PTHR43406:SF1">
    <property type="entry name" value="TRYPTOPHAN SYNTHASE ALPHA CHAIN, CHLOROPLASTIC"/>
    <property type="match status" value="1"/>
</dbReference>
<sequence>MASLGCGGAVHVKFGKIVKLNAVSAKVATVAAAIDKETGNISYVLEELKNEGRGGIDSYLTAGGDPNIDTTAKAIKLLDNLGAASLSLGNLPCLTLWLMALSFRQPLQGHSRMAQLWTLWLPQIKAPVVLFVYYNQLLRRGVEVFVKEAKAAGASGLVVPDLPLEETDRLRQLTAATGLELVLLTTPTTPAERMISITEASQGFVYLVSLTGVTGTRSKVEARVEKLLKSIKAITEKAVCVGFGISNGPQALQIAEWVHWHYSIGSAVVKLLGESGTPEQGLQAVERIYIRC</sequence>
<dbReference type="CDD" id="cd04724">
    <property type="entry name" value="Tryptophan_synthase_alpha"/>
    <property type="match status" value="1"/>
</dbReference>
<evidence type="ECO:0000256" key="5">
    <source>
        <dbReference type="ARBA" id="ARBA00022822"/>
    </source>
</evidence>
<comment type="caution">
    <text evidence="10">The sequence shown here is derived from an EMBL/GenBank/DDBJ whole genome shotgun (WGS) entry which is preliminary data.</text>
</comment>
<name>A0ABD1ZLI9_9MARC</name>
<dbReference type="EC" id="4.2.1.20" evidence="3"/>
<dbReference type="Pfam" id="PF00290">
    <property type="entry name" value="Trp_syntA"/>
    <property type="match status" value="1"/>
</dbReference>
<evidence type="ECO:0000256" key="8">
    <source>
        <dbReference type="ARBA" id="ARBA00049047"/>
    </source>
</evidence>
<organism evidence="10 11">
    <name type="scientific">Riccia fluitans</name>
    <dbReference type="NCBI Taxonomy" id="41844"/>
    <lineage>
        <taxon>Eukaryota</taxon>
        <taxon>Viridiplantae</taxon>
        <taxon>Streptophyta</taxon>
        <taxon>Embryophyta</taxon>
        <taxon>Marchantiophyta</taxon>
        <taxon>Marchantiopsida</taxon>
        <taxon>Marchantiidae</taxon>
        <taxon>Marchantiales</taxon>
        <taxon>Ricciaceae</taxon>
        <taxon>Riccia</taxon>
    </lineage>
</organism>
<comment type="pathway">
    <text evidence="1">Amino-acid biosynthesis; L-tryptophan biosynthesis; L-tryptophan from chorismate: step 5/5.</text>
</comment>
<comment type="similarity">
    <text evidence="9">Belongs to the TrpA family.</text>
</comment>
<keyword evidence="5" id="KW-0822">Tryptophan biosynthesis</keyword>
<evidence type="ECO:0000313" key="11">
    <source>
        <dbReference type="Proteomes" id="UP001605036"/>
    </source>
</evidence>
<keyword evidence="11" id="KW-1185">Reference proteome</keyword>
<dbReference type="GO" id="GO:0004834">
    <property type="term" value="F:tryptophan synthase activity"/>
    <property type="evidence" value="ECO:0007669"/>
    <property type="project" value="UniProtKB-EC"/>
</dbReference>
<dbReference type="InterPro" id="IPR011060">
    <property type="entry name" value="RibuloseP-bd_barrel"/>
</dbReference>
<evidence type="ECO:0000313" key="10">
    <source>
        <dbReference type="EMBL" id="KAL2652180.1"/>
    </source>
</evidence>
<evidence type="ECO:0000256" key="6">
    <source>
        <dbReference type="ARBA" id="ARBA00023141"/>
    </source>
</evidence>
<evidence type="ECO:0000256" key="1">
    <source>
        <dbReference type="ARBA" id="ARBA00004733"/>
    </source>
</evidence>
<keyword evidence="4" id="KW-0028">Amino-acid biosynthesis</keyword>